<organism evidence="1 2">
    <name type="scientific">Koleobacter methoxysyntrophicus</name>
    <dbReference type="NCBI Taxonomy" id="2751313"/>
    <lineage>
        <taxon>Bacteria</taxon>
        <taxon>Bacillati</taxon>
        <taxon>Bacillota</taxon>
        <taxon>Clostridia</taxon>
        <taxon>Koleobacterales</taxon>
        <taxon>Koleobacteraceae</taxon>
        <taxon>Koleobacter</taxon>
    </lineage>
</organism>
<evidence type="ECO:0000313" key="2">
    <source>
        <dbReference type="Proteomes" id="UP000662904"/>
    </source>
</evidence>
<dbReference type="AlphaFoldDB" id="A0A8A0RQH6"/>
<name>A0A8A0RQH6_9FIRM</name>
<keyword evidence="2" id="KW-1185">Reference proteome</keyword>
<dbReference type="EMBL" id="CP059066">
    <property type="protein sequence ID" value="QSQ10621.1"/>
    <property type="molecule type" value="Genomic_DNA"/>
</dbReference>
<evidence type="ECO:0000313" key="1">
    <source>
        <dbReference type="EMBL" id="QSQ10621.1"/>
    </source>
</evidence>
<accession>A0A8A0RQH6</accession>
<protein>
    <submittedName>
        <fullName evidence="1">Uncharacterized protein</fullName>
    </submittedName>
</protein>
<sequence>MLKPRKYSFRVYDDSIIEVLETLKPSQRSDYIRNALLFYILHGEKIEQILEEMRDIPQKLDNILEKIERLPGKGVAADKNSAEEKSDERELRKKLRESLDNFIEF</sequence>
<dbReference type="RefSeq" id="WP_206707928.1">
    <property type="nucleotide sequence ID" value="NZ_CP059066.1"/>
</dbReference>
<dbReference type="Proteomes" id="UP000662904">
    <property type="component" value="Chromosome"/>
</dbReference>
<proteinExistence type="predicted"/>
<dbReference type="KEGG" id="kme:H0A61_03031"/>
<gene>
    <name evidence="1" type="ORF">H0A61_03031</name>
</gene>
<reference evidence="1" key="1">
    <citation type="submission" date="2020-07" db="EMBL/GenBank/DDBJ databases">
        <title>Koleobacter methoxysyntrophicus gen. nov., sp. nov., a novel anaerobic bacterium isolated from deep subsurface oil field and proposal of Koleobacterales ord. nov. in the phylum Firmicutes.</title>
        <authorList>
            <person name="Sakamoto S."/>
            <person name="Tamaki H."/>
        </authorList>
    </citation>
    <scope>NUCLEOTIDE SEQUENCE</scope>
    <source>
        <strain evidence="1">NRmbB1</strain>
    </source>
</reference>